<evidence type="ECO:0000256" key="1">
    <source>
        <dbReference type="ARBA" id="ARBA00001946"/>
    </source>
</evidence>
<accession>A0ABU7TB51</accession>
<dbReference type="Pfam" id="PF04715">
    <property type="entry name" value="Anth_synt_I_N"/>
    <property type="match status" value="1"/>
</dbReference>
<evidence type="ECO:0000256" key="9">
    <source>
        <dbReference type="ARBA" id="ARBA00022822"/>
    </source>
</evidence>
<evidence type="ECO:0000256" key="15">
    <source>
        <dbReference type="RuleBase" id="RU364045"/>
    </source>
</evidence>
<evidence type="ECO:0000256" key="7">
    <source>
        <dbReference type="ARBA" id="ARBA00022605"/>
    </source>
</evidence>
<evidence type="ECO:0000256" key="11">
    <source>
        <dbReference type="ARBA" id="ARBA00023141"/>
    </source>
</evidence>
<comment type="pathway">
    <text evidence="2 15">Amino-acid biosynthesis; L-tryptophan biosynthesis; L-tryptophan from chorismate: step 1/5.</text>
</comment>
<evidence type="ECO:0000256" key="2">
    <source>
        <dbReference type="ARBA" id="ARBA00004873"/>
    </source>
</evidence>
<protein>
    <recommendedName>
        <fullName evidence="6 15">Anthranilate synthase component 1</fullName>
        <ecNumber evidence="5 15">4.1.3.27</ecNumber>
    </recommendedName>
</protein>
<evidence type="ECO:0000256" key="3">
    <source>
        <dbReference type="ARBA" id="ARBA00009562"/>
    </source>
</evidence>
<dbReference type="InterPro" id="IPR005256">
    <property type="entry name" value="Anth_synth_I_PabB"/>
</dbReference>
<evidence type="ECO:0000256" key="13">
    <source>
        <dbReference type="ARBA" id="ARBA00025634"/>
    </source>
</evidence>
<dbReference type="NCBIfam" id="TIGR00564">
    <property type="entry name" value="trpE_most"/>
    <property type="match status" value="1"/>
</dbReference>
<comment type="caution">
    <text evidence="18">The sequence shown here is derived from an EMBL/GenBank/DDBJ whole genome shotgun (WGS) entry which is preliminary data.</text>
</comment>
<dbReference type="InterPro" id="IPR015890">
    <property type="entry name" value="Chorismate_C"/>
</dbReference>
<evidence type="ECO:0000256" key="14">
    <source>
        <dbReference type="ARBA" id="ARBA00047683"/>
    </source>
</evidence>
<dbReference type="Gene3D" id="3.60.120.10">
    <property type="entry name" value="Anthranilate synthase"/>
    <property type="match status" value="1"/>
</dbReference>
<feature type="domain" description="Anthranilate synthase component I N-terminal" evidence="17">
    <location>
        <begin position="36"/>
        <end position="183"/>
    </location>
</feature>
<evidence type="ECO:0000256" key="10">
    <source>
        <dbReference type="ARBA" id="ARBA00022842"/>
    </source>
</evidence>
<dbReference type="InterPro" id="IPR006805">
    <property type="entry name" value="Anth_synth_I_N"/>
</dbReference>
<comment type="cofactor">
    <cofactor evidence="1 15">
        <name>Mg(2+)</name>
        <dbReference type="ChEBI" id="CHEBI:18420"/>
    </cofactor>
</comment>
<dbReference type="InterPro" id="IPR005801">
    <property type="entry name" value="ADC_synthase"/>
</dbReference>
<evidence type="ECO:0000256" key="4">
    <source>
        <dbReference type="ARBA" id="ARBA00011575"/>
    </source>
</evidence>
<reference evidence="18 19" key="1">
    <citation type="journal article" date="2012" name="Genet. Mol. Biol.">
        <title>Analysis of 16S rRNA and mxaF genes revealing insights into Methylobacterium niche-specific plant association.</title>
        <authorList>
            <person name="Dourado M.N."/>
            <person name="Andreote F.D."/>
            <person name="Dini-Andreote F."/>
            <person name="Conti R."/>
            <person name="Araujo J.M."/>
            <person name="Araujo W.L."/>
        </authorList>
    </citation>
    <scope>NUCLEOTIDE SEQUENCE [LARGE SCALE GENOMIC DNA]</scope>
    <source>
        <strain evidence="18 19">SR1.6/4</strain>
    </source>
</reference>
<name>A0ABU7TB51_9HYPH</name>
<dbReference type="SUPFAM" id="SSF56322">
    <property type="entry name" value="ADC synthase"/>
    <property type="match status" value="1"/>
</dbReference>
<keyword evidence="10 15" id="KW-0460">Magnesium</keyword>
<keyword evidence="7 15" id="KW-0028">Amino-acid biosynthesis</keyword>
<dbReference type="EMBL" id="MLBY01000004">
    <property type="protein sequence ID" value="MEE7457849.1"/>
    <property type="molecule type" value="Genomic_DNA"/>
</dbReference>
<proteinExistence type="inferred from homology"/>
<keyword evidence="19" id="KW-1185">Reference proteome</keyword>
<comment type="catalytic activity">
    <reaction evidence="14 15">
        <text>chorismate + L-glutamine = anthranilate + pyruvate + L-glutamate + H(+)</text>
        <dbReference type="Rhea" id="RHEA:21732"/>
        <dbReference type="ChEBI" id="CHEBI:15361"/>
        <dbReference type="ChEBI" id="CHEBI:15378"/>
        <dbReference type="ChEBI" id="CHEBI:16567"/>
        <dbReference type="ChEBI" id="CHEBI:29748"/>
        <dbReference type="ChEBI" id="CHEBI:29985"/>
        <dbReference type="ChEBI" id="CHEBI:58359"/>
        <dbReference type="EC" id="4.1.3.27"/>
    </reaction>
</comment>
<dbReference type="PRINTS" id="PR00095">
    <property type="entry name" value="ANTSNTHASEI"/>
</dbReference>
<evidence type="ECO:0000259" key="17">
    <source>
        <dbReference type="Pfam" id="PF04715"/>
    </source>
</evidence>
<evidence type="ECO:0000256" key="12">
    <source>
        <dbReference type="ARBA" id="ARBA00023239"/>
    </source>
</evidence>
<feature type="domain" description="Chorismate-utilising enzyme C-terminal" evidence="16">
    <location>
        <begin position="240"/>
        <end position="492"/>
    </location>
</feature>
<comment type="similarity">
    <text evidence="3 15">Belongs to the anthranilate synthase component I family.</text>
</comment>
<dbReference type="Pfam" id="PF00425">
    <property type="entry name" value="Chorismate_bind"/>
    <property type="match status" value="1"/>
</dbReference>
<evidence type="ECO:0000256" key="6">
    <source>
        <dbReference type="ARBA" id="ARBA00020653"/>
    </source>
</evidence>
<dbReference type="Proteomes" id="UP001349262">
    <property type="component" value="Unassembled WGS sequence"/>
</dbReference>
<keyword evidence="12 15" id="KW-0456">Lyase</keyword>
<sequence>MSQSAQGPAQGAAHEAVARAYAAGRPSLLGLTLVADLETPVAAFLKLKAGHAGPGFLLESVEGGAVRGRYSMIGLDPDLIWRCRDGRPEIARDAALTDFAPDTRAPLDSLRALIAESAVGDDAQSAALPPMAAGLFGYLGYDMVRAMERLPEPNPDPLGVPDAIFVRPRVMVVFDAVADALTVVTPLRPADGVSATAALEAAQARLDRVAETLEGPLPVEARADVASLPPPSPVSNTEPDAFLGMVAKAKEYIVAGDIFQVVLSQRFEAPFTLPAFALYRSLRRTNPAPFLCYLDFEAFQVVCSSPEILVRVREGKVTIRPIAGTRPRGATPAADKALAEELLADPKERSEHLMLLDLGRNDVGRVSKIGSVTVTDSFFLEYYSQVMHIVSNVEGDLDPAHDALSALAAGFPAGTVSGAPKVRAMEIIDELEREKRGPYGGCIGYFGARGEMDTCIVLRTAIVKDGRMHVQAGAGIVYDSDPASEQQECVNKAKALFRAAEDAVLFASRAKRGQ</sequence>
<keyword evidence="8 15" id="KW-0479">Metal-binding</keyword>
<evidence type="ECO:0000256" key="5">
    <source>
        <dbReference type="ARBA" id="ARBA00012266"/>
    </source>
</evidence>
<dbReference type="EC" id="4.1.3.27" evidence="5 15"/>
<dbReference type="InterPro" id="IPR019999">
    <property type="entry name" value="Anth_synth_I-like"/>
</dbReference>
<comment type="function">
    <text evidence="13 15">Part of a heterotetrameric complex that catalyzes the two-step biosynthesis of anthranilate, an intermediate in the biosynthesis of L-tryptophan. In the first step, the glutamine-binding beta subunit (TrpG) of anthranilate synthase (AS) provides the glutamine amidotransferase activity which generates ammonia as a substrate that, along with chorismate, is used in the second step, catalyzed by the large alpha subunit of AS (TrpE) to produce anthranilate. In the absence of TrpG, TrpE can synthesize anthranilate directly from chorismate and high concentrations of ammonia.</text>
</comment>
<evidence type="ECO:0000259" key="16">
    <source>
        <dbReference type="Pfam" id="PF00425"/>
    </source>
</evidence>
<evidence type="ECO:0000256" key="8">
    <source>
        <dbReference type="ARBA" id="ARBA00022723"/>
    </source>
</evidence>
<dbReference type="PANTHER" id="PTHR11236">
    <property type="entry name" value="AMINOBENZOATE/ANTHRANILATE SYNTHASE"/>
    <property type="match status" value="1"/>
</dbReference>
<comment type="subunit">
    <text evidence="4 15">Heterotetramer consisting of two non-identical subunits: a beta subunit (TrpG) and a large alpha subunit (TrpE).</text>
</comment>
<evidence type="ECO:0000313" key="19">
    <source>
        <dbReference type="Proteomes" id="UP001349262"/>
    </source>
</evidence>
<gene>
    <name evidence="15 18" type="primary">trpE</name>
    <name evidence="18" type="ORF">MRSR164_14020</name>
</gene>
<keyword evidence="9 15" id="KW-0822">Tryptophan biosynthesis</keyword>
<dbReference type="PANTHER" id="PTHR11236:SF48">
    <property type="entry name" value="ISOCHORISMATE SYNTHASE MENF"/>
    <property type="match status" value="1"/>
</dbReference>
<evidence type="ECO:0000313" key="18">
    <source>
        <dbReference type="EMBL" id="MEE7457849.1"/>
    </source>
</evidence>
<keyword evidence="11 15" id="KW-0057">Aromatic amino acid biosynthesis</keyword>
<organism evidence="18 19">
    <name type="scientific">Methylobacterium radiotolerans</name>
    <dbReference type="NCBI Taxonomy" id="31998"/>
    <lineage>
        <taxon>Bacteria</taxon>
        <taxon>Pseudomonadati</taxon>
        <taxon>Pseudomonadota</taxon>
        <taxon>Alphaproteobacteria</taxon>
        <taxon>Hyphomicrobiales</taxon>
        <taxon>Methylobacteriaceae</taxon>
        <taxon>Methylobacterium</taxon>
    </lineage>
</organism>